<dbReference type="Proteomes" id="UP001227543">
    <property type="component" value="Unassembled WGS sequence"/>
</dbReference>
<sequence>MASGRRNKLSIPNRRLGQGSCSPALDLDRVPHDWSVSHLFSNLSKTAHPGVGETTPQTNPPAQIHHPRRGSALIRFRWPRAVSFKGGVRKYVRKYARWLRHPILLRAFGRSAVSDERAASGRQRSPLAPQAANPLIAAANSFPHGTDTEVQGNRPMSPYVPDACEKRRENEGQQAASTLGSVWMGVIRGPLRPSPVATTSPACRRERLHSLNAVTRLRRRGLFLSNTLVRGQGP</sequence>
<proteinExistence type="predicted"/>
<dbReference type="EMBL" id="MLFU01000015">
    <property type="protein sequence ID" value="KAK1501478.1"/>
    <property type="molecule type" value="Genomic_DNA"/>
</dbReference>
<accession>A0ABQ9RD96</accession>
<comment type="caution">
    <text evidence="2">The sequence shown here is derived from an EMBL/GenBank/DDBJ whole genome shotgun (WGS) entry which is preliminary data.</text>
</comment>
<evidence type="ECO:0000256" key="1">
    <source>
        <dbReference type="SAM" id="MobiDB-lite"/>
    </source>
</evidence>
<protein>
    <submittedName>
        <fullName evidence="2">Uncharacterized protein</fullName>
    </submittedName>
</protein>
<organism evidence="2 3">
    <name type="scientific">Colletotrichum tamarilloi</name>
    <dbReference type="NCBI Taxonomy" id="1209934"/>
    <lineage>
        <taxon>Eukaryota</taxon>
        <taxon>Fungi</taxon>
        <taxon>Dikarya</taxon>
        <taxon>Ascomycota</taxon>
        <taxon>Pezizomycotina</taxon>
        <taxon>Sordariomycetes</taxon>
        <taxon>Hypocreomycetidae</taxon>
        <taxon>Glomerellales</taxon>
        <taxon>Glomerellaceae</taxon>
        <taxon>Colletotrichum</taxon>
        <taxon>Colletotrichum acutatum species complex</taxon>
    </lineage>
</organism>
<name>A0ABQ9RD96_9PEZI</name>
<dbReference type="GeneID" id="85405970"/>
<gene>
    <name evidence="2" type="ORF">CTAM01_05702</name>
</gene>
<keyword evidence="3" id="KW-1185">Reference proteome</keyword>
<feature type="region of interest" description="Disordered" evidence="1">
    <location>
        <begin position="46"/>
        <end position="67"/>
    </location>
</feature>
<dbReference type="RefSeq" id="XP_060383401.1">
    <property type="nucleotide sequence ID" value="XM_060521732.1"/>
</dbReference>
<evidence type="ECO:0000313" key="3">
    <source>
        <dbReference type="Proteomes" id="UP001227543"/>
    </source>
</evidence>
<reference evidence="2 3" key="1">
    <citation type="submission" date="2016-10" db="EMBL/GenBank/DDBJ databases">
        <title>The genome sequence of Colletotrichum fioriniae PJ7.</title>
        <authorList>
            <person name="Baroncelli R."/>
        </authorList>
    </citation>
    <scope>NUCLEOTIDE SEQUENCE [LARGE SCALE GENOMIC DNA]</scope>
    <source>
        <strain evidence="2 3">Tom-12</strain>
    </source>
</reference>
<evidence type="ECO:0000313" key="2">
    <source>
        <dbReference type="EMBL" id="KAK1501478.1"/>
    </source>
</evidence>